<sequence>MSDDLDTGDVIVQGAFVNDPSYRDEVGPVPSHEGVVSIPRAVLEQYLIATGRVGKPTA</sequence>
<evidence type="ECO:0000313" key="2">
    <source>
        <dbReference type="Proteomes" id="UP001595699"/>
    </source>
</evidence>
<comment type="caution">
    <text evidence="1">The sequence shown here is derived from an EMBL/GenBank/DDBJ whole genome shotgun (WGS) entry which is preliminary data.</text>
</comment>
<keyword evidence="2" id="KW-1185">Reference proteome</keyword>
<name>A0ABV7YID2_9ACTN</name>
<dbReference type="RefSeq" id="WP_205121546.1">
    <property type="nucleotide sequence ID" value="NZ_JAFBCM010000001.1"/>
</dbReference>
<dbReference type="EMBL" id="JBHRZH010000033">
    <property type="protein sequence ID" value="MFC3764807.1"/>
    <property type="molecule type" value="Genomic_DNA"/>
</dbReference>
<gene>
    <name evidence="1" type="ORF">ACFOUW_28485</name>
</gene>
<accession>A0ABV7YID2</accession>
<dbReference type="Proteomes" id="UP001595699">
    <property type="component" value="Unassembled WGS sequence"/>
</dbReference>
<organism evidence="1 2">
    <name type="scientific">Tenggerimyces flavus</name>
    <dbReference type="NCBI Taxonomy" id="1708749"/>
    <lineage>
        <taxon>Bacteria</taxon>
        <taxon>Bacillati</taxon>
        <taxon>Actinomycetota</taxon>
        <taxon>Actinomycetes</taxon>
        <taxon>Propionibacteriales</taxon>
        <taxon>Nocardioidaceae</taxon>
        <taxon>Tenggerimyces</taxon>
    </lineage>
</organism>
<reference evidence="2" key="1">
    <citation type="journal article" date="2019" name="Int. J. Syst. Evol. Microbiol.">
        <title>The Global Catalogue of Microorganisms (GCM) 10K type strain sequencing project: providing services to taxonomists for standard genome sequencing and annotation.</title>
        <authorList>
            <consortium name="The Broad Institute Genomics Platform"/>
            <consortium name="The Broad Institute Genome Sequencing Center for Infectious Disease"/>
            <person name="Wu L."/>
            <person name="Ma J."/>
        </authorList>
    </citation>
    <scope>NUCLEOTIDE SEQUENCE [LARGE SCALE GENOMIC DNA]</scope>
    <source>
        <strain evidence="2">CGMCC 4.7241</strain>
    </source>
</reference>
<proteinExistence type="predicted"/>
<evidence type="ECO:0000313" key="1">
    <source>
        <dbReference type="EMBL" id="MFC3764807.1"/>
    </source>
</evidence>
<protein>
    <submittedName>
        <fullName evidence="1">Uncharacterized protein</fullName>
    </submittedName>
</protein>